<feature type="repeat" description="ANK" evidence="3">
    <location>
        <begin position="1941"/>
        <end position="1963"/>
    </location>
</feature>
<feature type="repeat" description="ANK" evidence="3">
    <location>
        <begin position="1105"/>
        <end position="1137"/>
    </location>
</feature>
<comment type="caution">
    <text evidence="5">The sequence shown here is derived from an EMBL/GenBank/DDBJ whole genome shotgun (WGS) entry which is preliminary data.</text>
</comment>
<dbReference type="SUPFAM" id="SSF53335">
    <property type="entry name" value="S-adenosyl-L-methionine-dependent methyltransferases"/>
    <property type="match status" value="1"/>
</dbReference>
<dbReference type="Gene3D" id="1.25.40.20">
    <property type="entry name" value="Ankyrin repeat-containing domain"/>
    <property type="match status" value="9"/>
</dbReference>
<feature type="compositionally biased region" description="Basic and acidic residues" evidence="4">
    <location>
        <begin position="850"/>
        <end position="864"/>
    </location>
</feature>
<evidence type="ECO:0000256" key="1">
    <source>
        <dbReference type="ARBA" id="ARBA00022737"/>
    </source>
</evidence>
<feature type="repeat" description="ANK" evidence="3">
    <location>
        <begin position="310"/>
        <end position="352"/>
    </location>
</feature>
<feature type="compositionally biased region" description="Basic residues" evidence="4">
    <location>
        <begin position="836"/>
        <end position="848"/>
    </location>
</feature>
<feature type="repeat" description="ANK" evidence="3">
    <location>
        <begin position="1174"/>
        <end position="1206"/>
    </location>
</feature>
<feature type="repeat" description="ANK" evidence="3">
    <location>
        <begin position="1683"/>
        <end position="1726"/>
    </location>
</feature>
<feature type="repeat" description="ANK" evidence="3">
    <location>
        <begin position="197"/>
        <end position="229"/>
    </location>
</feature>
<dbReference type="Gene3D" id="3.40.50.150">
    <property type="entry name" value="Vaccinia Virus protein VP39"/>
    <property type="match status" value="1"/>
</dbReference>
<dbReference type="InterPro" id="IPR011011">
    <property type="entry name" value="Znf_FYVE_PHD"/>
</dbReference>
<feature type="repeat" description="ANK" evidence="3">
    <location>
        <begin position="1650"/>
        <end position="1682"/>
    </location>
</feature>
<dbReference type="Pfam" id="PF00023">
    <property type="entry name" value="Ank"/>
    <property type="match status" value="1"/>
</dbReference>
<proteinExistence type="predicted"/>
<dbReference type="InterPro" id="IPR036770">
    <property type="entry name" value="Ankyrin_rpt-contain_sf"/>
</dbReference>
<evidence type="ECO:0000256" key="4">
    <source>
        <dbReference type="SAM" id="MobiDB-lite"/>
    </source>
</evidence>
<evidence type="ECO:0000313" key="6">
    <source>
        <dbReference type="Proteomes" id="UP001642464"/>
    </source>
</evidence>
<keyword evidence="6" id="KW-1185">Reference proteome</keyword>
<keyword evidence="2 3" id="KW-0040">ANK repeat</keyword>
<dbReference type="PANTHER" id="PTHR24198:SF165">
    <property type="entry name" value="ANKYRIN REPEAT-CONTAINING PROTEIN-RELATED"/>
    <property type="match status" value="1"/>
</dbReference>
<evidence type="ECO:0000256" key="2">
    <source>
        <dbReference type="ARBA" id="ARBA00023043"/>
    </source>
</evidence>
<gene>
    <name evidence="5" type="ORF">SCF082_LOCUS1774</name>
</gene>
<feature type="non-terminal residue" evidence="5">
    <location>
        <position position="1"/>
    </location>
</feature>
<dbReference type="PROSITE" id="PS50088">
    <property type="entry name" value="ANK_REPEAT"/>
    <property type="match status" value="17"/>
</dbReference>
<reference evidence="5 6" key="1">
    <citation type="submission" date="2024-02" db="EMBL/GenBank/DDBJ databases">
        <authorList>
            <person name="Chen Y."/>
            <person name="Shah S."/>
            <person name="Dougan E. K."/>
            <person name="Thang M."/>
            <person name="Chan C."/>
        </authorList>
    </citation>
    <scope>NUCLEOTIDE SEQUENCE [LARGE SCALE GENOMIC DNA]</scope>
</reference>
<feature type="repeat" description="ANK" evidence="3">
    <location>
        <begin position="1761"/>
        <end position="1797"/>
    </location>
</feature>
<feature type="repeat" description="ANK" evidence="3">
    <location>
        <begin position="895"/>
        <end position="927"/>
    </location>
</feature>
<feature type="repeat" description="ANK" evidence="3">
    <location>
        <begin position="1907"/>
        <end position="1939"/>
    </location>
</feature>
<feature type="repeat" description="ANK" evidence="3">
    <location>
        <begin position="391"/>
        <end position="423"/>
    </location>
</feature>
<protein>
    <submittedName>
        <fullName evidence="5">Ankyrin repeat protein RF_0381</fullName>
    </submittedName>
</protein>
<feature type="repeat" description="ANK" evidence="3">
    <location>
        <begin position="1975"/>
        <end position="2001"/>
    </location>
</feature>
<name>A0ABP0HKH2_9DINO</name>
<feature type="repeat" description="ANK" evidence="3">
    <location>
        <begin position="60"/>
        <end position="94"/>
    </location>
</feature>
<dbReference type="SUPFAM" id="SSF57903">
    <property type="entry name" value="FYVE/PHD zinc finger"/>
    <property type="match status" value="1"/>
</dbReference>
<feature type="compositionally biased region" description="Low complexity" evidence="4">
    <location>
        <begin position="700"/>
        <end position="714"/>
    </location>
</feature>
<dbReference type="InterPro" id="IPR002110">
    <property type="entry name" value="Ankyrin_rpt"/>
</dbReference>
<dbReference type="InterPro" id="IPR029063">
    <property type="entry name" value="SAM-dependent_MTases_sf"/>
</dbReference>
<organism evidence="5 6">
    <name type="scientific">Durusdinium trenchii</name>
    <dbReference type="NCBI Taxonomy" id="1381693"/>
    <lineage>
        <taxon>Eukaryota</taxon>
        <taxon>Sar</taxon>
        <taxon>Alveolata</taxon>
        <taxon>Dinophyceae</taxon>
        <taxon>Suessiales</taxon>
        <taxon>Symbiodiniaceae</taxon>
        <taxon>Durusdinium</taxon>
    </lineage>
</organism>
<keyword evidence="1" id="KW-0677">Repeat</keyword>
<accession>A0ABP0HKH2</accession>
<feature type="repeat" description="ANK" evidence="3">
    <location>
        <begin position="269"/>
        <end position="309"/>
    </location>
</feature>
<dbReference type="Pfam" id="PF12796">
    <property type="entry name" value="Ank_2"/>
    <property type="match status" value="7"/>
</dbReference>
<feature type="compositionally biased region" description="Low complexity" evidence="4">
    <location>
        <begin position="762"/>
        <end position="776"/>
    </location>
</feature>
<dbReference type="SMART" id="SM00248">
    <property type="entry name" value="ANK"/>
    <property type="match status" value="34"/>
</dbReference>
<dbReference type="EMBL" id="CAXAMM010000878">
    <property type="protein sequence ID" value="CAK8989360.1"/>
    <property type="molecule type" value="Genomic_DNA"/>
</dbReference>
<feature type="region of interest" description="Disordered" evidence="4">
    <location>
        <begin position="700"/>
        <end position="791"/>
    </location>
</feature>
<dbReference type="PANTHER" id="PTHR24198">
    <property type="entry name" value="ANKYRIN REPEAT AND PROTEIN KINASE DOMAIN-CONTAINING PROTEIN"/>
    <property type="match status" value="1"/>
</dbReference>
<evidence type="ECO:0000256" key="3">
    <source>
        <dbReference type="PROSITE-ProRule" id="PRU00023"/>
    </source>
</evidence>
<dbReference type="Proteomes" id="UP001642464">
    <property type="component" value="Unassembled WGS sequence"/>
</dbReference>
<feature type="compositionally biased region" description="Basic and acidic residues" evidence="4">
    <location>
        <begin position="812"/>
        <end position="835"/>
    </location>
</feature>
<feature type="repeat" description="ANK" evidence="3">
    <location>
        <begin position="95"/>
        <end position="127"/>
    </location>
</feature>
<feature type="repeat" description="ANK" evidence="3">
    <location>
        <begin position="1827"/>
        <end position="1863"/>
    </location>
</feature>
<evidence type="ECO:0000313" key="5">
    <source>
        <dbReference type="EMBL" id="CAK8989360.1"/>
    </source>
</evidence>
<feature type="repeat" description="ANK" evidence="3">
    <location>
        <begin position="963"/>
        <end position="995"/>
    </location>
</feature>
<dbReference type="PROSITE" id="PS50297">
    <property type="entry name" value="ANK_REP_REGION"/>
    <property type="match status" value="11"/>
</dbReference>
<dbReference type="SUPFAM" id="SSF48403">
    <property type="entry name" value="Ankyrin repeat"/>
    <property type="match status" value="5"/>
</dbReference>
<feature type="region of interest" description="Disordered" evidence="4">
    <location>
        <begin position="804"/>
        <end position="878"/>
    </location>
</feature>
<sequence length="2382" mass="256369">AAYVGDVEAVEQLIKDRPGLLGARDARERTPFFCALANGQTEVVKFFIKKGVNTKELSPRGLAPIHVVATNPLGPVEIVKALVDSGVEIDTVDYKGRTALHHCAMSGNGDIAEYLVELKADASKGDNDGVAPLSMALRRGNSRVIHAILGLLGESVETLFSTATGKRAVDDMISQDDLVGLNSLIDLGMDVNHKSDNGETVFTTACREGRHRVVRRLLEIGVDLESTNPGAKYVAMEKDPVHLLIRSGSLDLACEVVNRGAYAFARDNNGSTTLHLAAAVSTATSDPSTHTALVKVLLDEGHDPNVADSKGNSPLHAVAMCNQTPENESDQAVVAVFELLCEYGADVDQLNDQEATPLMVLAQSCFQLYGPKLAKLLLDSSQDVNAKDCKQGRNALHLAVTCKNLKIARVLLDSKTELSDVNQEDDERMTPFGTCIRLTSDAEREDLLLLMLNHDADVTKPLGMAQLPPIWEAIQGGRGSFELVMLLLMHKCDANVRFNPVEKEPGSGEPKDETTPLLALLDTSDYYAADSAQGKPGTFEVVKALLEQGGADVNARDGLGRTALMKVCGYAAQNHASTIATDIIDLLLDKGADCDVMSDDNKTPFLLLARRREVSLELLLRLAPSTTELRNACVMRDDGGIEENVVSMLLNESTNLGVLSQLLQEMPDLRCDFLVGEKQESALMRLARKAWFGPVPVAKDPAAEAAPSSSTEDAPVARDASMTDREGVPGEDDDPPPVVAQRAEDGEASKGTKRARKWISGNQDSTSNGSQDNSSSKPDPSAPSTITLADALVRNGADPNYAVSISSRKQKARELKEKAELAAKEKDDETRESNKRSSRRRSSRRSSRRGSQDSRKTGDAKDEGGPEEEQGIDADGRKAASNEEMAEIDLDASAELRTALLLAVNAGNVHFVRWLIENGADPNICDSHGKSAIMWAISENPAEKELFDLLLHEVDLGHVNFKDGNTVLHLAVDNQTVGFLEPLLKAGADPNVFNKADQTPLLLLLRHLLASGSEKDPREPVKLMLDAGADPNAQDSNGLSVVEQVCVAGRADLLEDLVKAGADLSVSHGDAKESLLHKSAKFNGGHVITEVLLREGLDIDTPNKEGTTALHYHIARGHPLSVAWMLKKGASATLRDSFGRNALHVLALFPNMATLETFDQLVPHLDTLEGVTNRGNTALMMAVRERNNTLVVRLVQEGADLNAANSQGRTPLMASLAGDFGRLPAFFTLLRQGADPHAQDHKGNTALHKLLATLKDLGSKAAKEVNRKKALASRALLGFLDLAPRSVWNIPNAKGLTPLHYAMWCDWIHDTLLSTRILRRAAGGDGFDLAAHGSLLLKIGAKNHRTQTCLALFAMGAVLKPTSSEVECEGLDPAQAEEHAKEMWARLLKQASEVPKKPSFPDPPTSTSGLPKLDVNLDVHFTADAVQRAGADELAVLLCSSELISEYALPKLAPLPKNQNHPGAVSGSRGRAAAAAAVAAAAAAAAMTSPAPSPNAQGTEAAATPATFSLEHYGQPEAWQRVVWCQARMRGALVRRRDLQDIAQEMRRQKQLDEAAAEEAQHKHAIEAERHTARRMYANVLKAAKWVQIGRISVEGLRHFVSLVPETVWNTPMNDDGRTIVHELCRKNLLEGVEAVVQAGGDVLLADTRFGRNALHLAVLHGDVRLVELLLDVGGSLDSETRDGSTPLHLAFLRAAFARSDKERDRVQAIVQVLLDNGAHPEAHGPEQATLLHLAVQAGNMVLLESVKGALRGEVDVPMLNGMTPLMLAVSPFGGGRDPAIVEEILNLGATVDLTDGQAQRMIELQEHGFPEESTKTRDAGKHVAEEGRTALHFACTAVTAASGDLLKALLGEHGADLTVVDARGETAVMVLAQSPTDDEEARSIVVKAIANVEGGATPLVNAANVDGWTALHFCAMNGKSHLVQQLLELNGDPAAPDKVLGMTPLHVAAKFNSVGVAEALLDASPALLDEPNLHGESPLFLAIVSDRMAMTELLVERGASSKFSLGGVQGCPQIHPLTGALPLGTEVMALGKRHCNTCARELTVDNIARACEACNYHVCEDCAARDPESFITALEVARRAEARSCIAFLEFFFDSDLAGVLDELSLRSRAVDLFSSRLRTVSSLKDMTSDDLIVQLAIDDEVADRMVEKVRAHLRSSQGSRASRRLSQMGGAIRRASRRVSRSMLGLFAAANATLLFSAVPAAMGKGAPFMPTLRKSMDVIFGEVLPRLKPLARTSSSATQTPLLVDLGSGDGRVVIEAARNGYRARGYELNPGLVAFSWLWAGFDKHVAHRVLASHKPWPVTGSASFACKNLWDLDLGEGDIIMVYGLTPIMERLSGKLLVEAKKDAVVVSNVFSISEKHWTKVAQREEVFVYVRKTQTE</sequence>